<reference evidence="1" key="1">
    <citation type="submission" date="2019-12" db="EMBL/GenBank/DDBJ databases">
        <title>High-Quality draft genome sequences of three cyanobacteria isolated from the limestone walls of the Old Cathedral of Coimbra.</title>
        <authorList>
            <person name="Tiago I."/>
            <person name="Soares F."/>
            <person name="Portugal A."/>
        </authorList>
    </citation>
    <scope>NUCLEOTIDE SEQUENCE [LARGE SCALE GENOMIC DNA]</scope>
    <source>
        <strain evidence="1">C</strain>
    </source>
</reference>
<dbReference type="AlphaFoldDB" id="A0A8K2A153"/>
<dbReference type="Proteomes" id="UP000607397">
    <property type="component" value="Unassembled WGS sequence"/>
</dbReference>
<evidence type="ECO:0000313" key="2">
    <source>
        <dbReference type="Proteomes" id="UP000607397"/>
    </source>
</evidence>
<protein>
    <submittedName>
        <fullName evidence="1">Uncharacterized protein</fullName>
    </submittedName>
</protein>
<organism evidence="1 2">
    <name type="scientific">Petrachloros mirabilis ULC683</name>
    <dbReference type="NCBI Taxonomy" id="2781853"/>
    <lineage>
        <taxon>Bacteria</taxon>
        <taxon>Bacillati</taxon>
        <taxon>Cyanobacteriota</taxon>
        <taxon>Cyanophyceae</taxon>
        <taxon>Synechococcales</taxon>
        <taxon>Petrachlorosaceae</taxon>
        <taxon>Petrachloros</taxon>
        <taxon>Petrachloros mirabilis</taxon>
    </lineage>
</organism>
<gene>
    <name evidence="1" type="ORF">GS597_15370</name>
</gene>
<proteinExistence type="predicted"/>
<keyword evidence="2" id="KW-1185">Reference proteome</keyword>
<accession>A0A8K2A153</accession>
<comment type="caution">
    <text evidence="1">The sequence shown here is derived from an EMBL/GenBank/DDBJ whole genome shotgun (WGS) entry which is preliminary data.</text>
</comment>
<evidence type="ECO:0000313" key="1">
    <source>
        <dbReference type="EMBL" id="NCJ07861.1"/>
    </source>
</evidence>
<name>A0A8K2A153_9CYAN</name>
<sequence>MAGLGLRLPRALAASMEQCPRDFKPLIEQLLQGLPSYANRAAVRAGTPRRYMMVAGNPDFEPLPLMPQQGVPDLTTPEDLHQVFFTTLSRTYRDRQQVSERQDYYWLFLVPTDQGWQFSMLYSMLGSESGGAPTPPQKVSEGGLAGAVRLWLRDCQGLVGLR</sequence>
<dbReference type="EMBL" id="WVIC01000034">
    <property type="protein sequence ID" value="NCJ07861.1"/>
    <property type="molecule type" value="Genomic_DNA"/>
</dbReference>